<dbReference type="EMBL" id="CAJNOO010000583">
    <property type="protein sequence ID" value="CAF0984701.1"/>
    <property type="molecule type" value="Genomic_DNA"/>
</dbReference>
<keyword evidence="5 8" id="KW-1133">Transmembrane helix</keyword>
<evidence type="ECO:0000313" key="10">
    <source>
        <dbReference type="EMBL" id="CAF1073920.1"/>
    </source>
</evidence>
<evidence type="ECO:0000256" key="2">
    <source>
        <dbReference type="ARBA" id="ARBA00008370"/>
    </source>
</evidence>
<dbReference type="Proteomes" id="UP000663854">
    <property type="component" value="Unassembled WGS sequence"/>
</dbReference>
<dbReference type="Proteomes" id="UP000663889">
    <property type="component" value="Unassembled WGS sequence"/>
</dbReference>
<protein>
    <recommendedName>
        <fullName evidence="16">Cytochrome c oxidase assembly protein COX16 homolog, mitochondrial</fullName>
    </recommendedName>
</protein>
<dbReference type="GO" id="GO:0005743">
    <property type="term" value="C:mitochondrial inner membrane"/>
    <property type="evidence" value="ECO:0007669"/>
    <property type="project" value="UniProtKB-SubCell"/>
</dbReference>
<evidence type="ECO:0000313" key="9">
    <source>
        <dbReference type="EMBL" id="CAF0984701.1"/>
    </source>
</evidence>
<comment type="caution">
    <text evidence="11">The sequence shown here is derived from an EMBL/GenBank/DDBJ whole genome shotgun (WGS) entry which is preliminary data.</text>
</comment>
<dbReference type="EMBL" id="CAJNOU010002105">
    <property type="protein sequence ID" value="CAF1290365.1"/>
    <property type="molecule type" value="Genomic_DNA"/>
</dbReference>
<evidence type="ECO:0000256" key="5">
    <source>
        <dbReference type="ARBA" id="ARBA00022989"/>
    </source>
</evidence>
<keyword evidence="7 8" id="KW-0472">Membrane</keyword>
<evidence type="ECO:0000256" key="1">
    <source>
        <dbReference type="ARBA" id="ARBA00004434"/>
    </source>
</evidence>
<comment type="subcellular location">
    <subcellularLocation>
        <location evidence="1">Mitochondrion inner membrane</location>
        <topology evidence="1">Single-pass membrane protein</topology>
    </subcellularLocation>
</comment>
<organism evidence="11 15">
    <name type="scientific">Rotaria sordida</name>
    <dbReference type="NCBI Taxonomy" id="392033"/>
    <lineage>
        <taxon>Eukaryota</taxon>
        <taxon>Metazoa</taxon>
        <taxon>Spiralia</taxon>
        <taxon>Gnathifera</taxon>
        <taxon>Rotifera</taxon>
        <taxon>Eurotatoria</taxon>
        <taxon>Bdelloidea</taxon>
        <taxon>Philodinida</taxon>
        <taxon>Philodinidae</taxon>
        <taxon>Rotaria</taxon>
    </lineage>
</organism>
<evidence type="ECO:0000256" key="7">
    <source>
        <dbReference type="ARBA" id="ARBA00023136"/>
    </source>
</evidence>
<evidence type="ECO:0000313" key="13">
    <source>
        <dbReference type="EMBL" id="CAF3797971.1"/>
    </source>
</evidence>
<dbReference type="Proteomes" id="UP000663870">
    <property type="component" value="Unassembled WGS sequence"/>
</dbReference>
<evidence type="ECO:0000313" key="15">
    <source>
        <dbReference type="Proteomes" id="UP000663870"/>
    </source>
</evidence>
<dbReference type="EMBL" id="CAJNOL010001002">
    <property type="protein sequence ID" value="CAF1262030.1"/>
    <property type="molecule type" value="Genomic_DNA"/>
</dbReference>
<proteinExistence type="inferred from homology"/>
<gene>
    <name evidence="13" type="ORF">FNK824_LOCUS14831</name>
    <name evidence="11" type="ORF">JXQ802_LOCUS27531</name>
    <name evidence="14" type="ORF">OTI717_LOCUS18580</name>
    <name evidence="10" type="ORF">PYM288_LOCUS18311</name>
    <name evidence="9" type="ORF">RFH988_LOCUS13332</name>
    <name evidence="12" type="ORF">SEV965_LOCUS25737</name>
</gene>
<feature type="transmembrane region" description="Helical" evidence="8">
    <location>
        <begin position="12"/>
        <end position="30"/>
    </location>
</feature>
<name>A0A815AUA4_9BILA</name>
<dbReference type="Proteomes" id="UP000663823">
    <property type="component" value="Unassembled WGS sequence"/>
</dbReference>
<dbReference type="InterPro" id="IPR020164">
    <property type="entry name" value="Cyt_c_Oxase_assmbl_COX16"/>
</dbReference>
<evidence type="ECO:0000256" key="4">
    <source>
        <dbReference type="ARBA" id="ARBA00022792"/>
    </source>
</evidence>
<evidence type="ECO:0000256" key="6">
    <source>
        <dbReference type="ARBA" id="ARBA00023128"/>
    </source>
</evidence>
<dbReference type="Proteomes" id="UP000663882">
    <property type="component" value="Unassembled WGS sequence"/>
</dbReference>
<dbReference type="EMBL" id="CAJNOH010000556">
    <property type="protein sequence ID" value="CAF1073920.1"/>
    <property type="molecule type" value="Genomic_DNA"/>
</dbReference>
<evidence type="ECO:0000313" key="12">
    <source>
        <dbReference type="EMBL" id="CAF1290365.1"/>
    </source>
</evidence>
<dbReference type="Pfam" id="PF14138">
    <property type="entry name" value="COX16"/>
    <property type="match status" value="1"/>
</dbReference>
<evidence type="ECO:0000313" key="11">
    <source>
        <dbReference type="EMBL" id="CAF1262030.1"/>
    </source>
</evidence>
<reference evidence="11" key="1">
    <citation type="submission" date="2021-02" db="EMBL/GenBank/DDBJ databases">
        <authorList>
            <person name="Nowell W R."/>
        </authorList>
    </citation>
    <scope>NUCLEOTIDE SEQUENCE</scope>
</reference>
<comment type="similarity">
    <text evidence="2">Belongs to the COX16 family.</text>
</comment>
<accession>A0A815AUA4</accession>
<sequence>MINKNFRNKFFPFITLIGVIYITLRSATWVRYDRRRQHVKTYSRDEIKAKGLDFVEPTTLEEEYEQIVKNHNLGAWEQKRIQRPWKEESDES</sequence>
<evidence type="ECO:0000256" key="3">
    <source>
        <dbReference type="ARBA" id="ARBA00022692"/>
    </source>
</evidence>
<dbReference type="AlphaFoldDB" id="A0A815AUA4"/>
<dbReference type="Proteomes" id="UP000663874">
    <property type="component" value="Unassembled WGS sequence"/>
</dbReference>
<keyword evidence="3 8" id="KW-0812">Transmembrane</keyword>
<dbReference type="EMBL" id="CAJOBE010002083">
    <property type="protein sequence ID" value="CAF3797971.1"/>
    <property type="molecule type" value="Genomic_DNA"/>
</dbReference>
<keyword evidence="15" id="KW-1185">Reference proteome</keyword>
<evidence type="ECO:0000256" key="8">
    <source>
        <dbReference type="SAM" id="Phobius"/>
    </source>
</evidence>
<keyword evidence="6" id="KW-0496">Mitochondrion</keyword>
<keyword evidence="4" id="KW-0999">Mitochondrion inner membrane</keyword>
<evidence type="ECO:0000313" key="14">
    <source>
        <dbReference type="EMBL" id="CAF3806496.1"/>
    </source>
</evidence>
<dbReference type="OrthoDB" id="5516033at2759"/>
<dbReference type="EMBL" id="CAJOAX010002585">
    <property type="protein sequence ID" value="CAF3806496.1"/>
    <property type="molecule type" value="Genomic_DNA"/>
</dbReference>
<evidence type="ECO:0008006" key="16">
    <source>
        <dbReference type="Google" id="ProtNLM"/>
    </source>
</evidence>